<gene>
    <name evidence="4" type="ORF">DB88DRAFT_107161</name>
</gene>
<sequence length="325" mass="34145">MDATAAHSSSQGPAGASKPSTEYPGTALIVGAGTVVGRQTALALLHHGCTKFILTDSSATRLDYTSLSLKSQVERLGVYTTILLLPGDLREHAFVDHVFAEITRRFGRVDYAINCLDVHAPHPSTGTTTGKTTGAGASFQGVTVMNGLVGAKGSNASVGDSSDIGNGEFDLASSAAKGEGSKAGWTAAAEGLKALWEVTRREIGMMSRQQVRLRQGYEARKQRGAIVNLVVGRQDSPIDGSVEDTIANFTRQDSKDHSVEMLRINAVLTGPLVDPDMPVDVRGQTGSTGRGIGGRLGTVDEVVDLVLFLCAEKSSFVHGTVFGMK</sequence>
<comment type="caution">
    <text evidence="4">The sequence shown here is derived from an EMBL/GenBank/DDBJ whole genome shotgun (WGS) entry which is preliminary data.</text>
</comment>
<dbReference type="InterPro" id="IPR002347">
    <property type="entry name" value="SDR_fam"/>
</dbReference>
<dbReference type="PANTHER" id="PTHR42760:SF133">
    <property type="entry name" value="3-OXOACYL-[ACYL-CARRIER-PROTEIN] REDUCTASE"/>
    <property type="match status" value="1"/>
</dbReference>
<dbReference type="InterPro" id="IPR036291">
    <property type="entry name" value="NAD(P)-bd_dom_sf"/>
</dbReference>
<evidence type="ECO:0000256" key="2">
    <source>
        <dbReference type="ARBA" id="ARBA00023002"/>
    </source>
</evidence>
<dbReference type="Pfam" id="PF00106">
    <property type="entry name" value="adh_short"/>
    <property type="match status" value="1"/>
</dbReference>
<dbReference type="PANTHER" id="PTHR42760">
    <property type="entry name" value="SHORT-CHAIN DEHYDROGENASES/REDUCTASES FAMILY MEMBER"/>
    <property type="match status" value="1"/>
</dbReference>
<organism evidence="4 5">
    <name type="scientific">Papiliotrema laurentii</name>
    <name type="common">Cryptococcus laurentii</name>
    <dbReference type="NCBI Taxonomy" id="5418"/>
    <lineage>
        <taxon>Eukaryota</taxon>
        <taxon>Fungi</taxon>
        <taxon>Dikarya</taxon>
        <taxon>Basidiomycota</taxon>
        <taxon>Agaricomycotina</taxon>
        <taxon>Tremellomycetes</taxon>
        <taxon>Tremellales</taxon>
        <taxon>Rhynchogastremaceae</taxon>
        <taxon>Papiliotrema</taxon>
    </lineage>
</organism>
<proteinExistence type="inferred from homology"/>
<evidence type="ECO:0000256" key="1">
    <source>
        <dbReference type="ARBA" id="ARBA00006484"/>
    </source>
</evidence>
<evidence type="ECO:0000256" key="3">
    <source>
        <dbReference type="SAM" id="MobiDB-lite"/>
    </source>
</evidence>
<feature type="region of interest" description="Disordered" evidence="3">
    <location>
        <begin position="1"/>
        <end position="21"/>
    </location>
</feature>
<name>A0AAD9FLI8_PAPLA</name>
<dbReference type="Proteomes" id="UP001182556">
    <property type="component" value="Unassembled WGS sequence"/>
</dbReference>
<dbReference type="PRINTS" id="PR00081">
    <property type="entry name" value="GDHRDH"/>
</dbReference>
<dbReference type="Gene3D" id="3.40.50.720">
    <property type="entry name" value="NAD(P)-binding Rossmann-like Domain"/>
    <property type="match status" value="2"/>
</dbReference>
<dbReference type="GO" id="GO:0016616">
    <property type="term" value="F:oxidoreductase activity, acting on the CH-OH group of donors, NAD or NADP as acceptor"/>
    <property type="evidence" value="ECO:0007669"/>
    <property type="project" value="TreeGrafter"/>
</dbReference>
<dbReference type="EMBL" id="JAODAN010000012">
    <property type="protein sequence ID" value="KAK1920789.1"/>
    <property type="molecule type" value="Genomic_DNA"/>
</dbReference>
<accession>A0AAD9FLI8</accession>
<dbReference type="AlphaFoldDB" id="A0AAD9FLI8"/>
<protein>
    <submittedName>
        <fullName evidence="4">Uncharacterized protein</fullName>
    </submittedName>
</protein>
<evidence type="ECO:0000313" key="5">
    <source>
        <dbReference type="Proteomes" id="UP001182556"/>
    </source>
</evidence>
<keyword evidence="2" id="KW-0560">Oxidoreductase</keyword>
<feature type="compositionally biased region" description="Polar residues" evidence="3">
    <location>
        <begin position="1"/>
        <end position="12"/>
    </location>
</feature>
<reference evidence="4" key="1">
    <citation type="submission" date="2023-02" db="EMBL/GenBank/DDBJ databases">
        <title>Identification and recombinant expression of a fungal hydrolase from Papiliotrema laurentii that hydrolyzes apple cutin and clears colloidal polyester polyurethane.</title>
        <authorList>
            <consortium name="DOE Joint Genome Institute"/>
            <person name="Roman V.A."/>
            <person name="Bojanowski C."/>
            <person name="Crable B.R."/>
            <person name="Wagner D.N."/>
            <person name="Hung C.S."/>
            <person name="Nadeau L.J."/>
            <person name="Schratz L."/>
            <person name="Haridas S."/>
            <person name="Pangilinan J."/>
            <person name="Lipzen A."/>
            <person name="Na H."/>
            <person name="Yan M."/>
            <person name="Ng V."/>
            <person name="Grigoriev I.V."/>
            <person name="Spatafora J.W."/>
            <person name="Barlow D."/>
            <person name="Biffinger J."/>
            <person name="Kelley-Loughnane N."/>
            <person name="Varaljay V.A."/>
            <person name="Crookes-Goodson W.J."/>
        </authorList>
    </citation>
    <scope>NUCLEOTIDE SEQUENCE</scope>
    <source>
        <strain evidence="4">5307AH</strain>
    </source>
</reference>
<comment type="similarity">
    <text evidence="1">Belongs to the short-chain dehydrogenases/reductases (SDR) family.</text>
</comment>
<dbReference type="SUPFAM" id="SSF51735">
    <property type="entry name" value="NAD(P)-binding Rossmann-fold domains"/>
    <property type="match status" value="2"/>
</dbReference>
<keyword evidence="5" id="KW-1185">Reference proteome</keyword>
<evidence type="ECO:0000313" key="4">
    <source>
        <dbReference type="EMBL" id="KAK1920789.1"/>
    </source>
</evidence>